<proteinExistence type="inferred from homology"/>
<dbReference type="CDD" id="cd00009">
    <property type="entry name" value="AAA"/>
    <property type="match status" value="1"/>
</dbReference>
<dbReference type="PANTHER" id="PTHR11669">
    <property type="entry name" value="REPLICATION FACTOR C / DNA POLYMERASE III GAMMA-TAU SUBUNIT"/>
    <property type="match status" value="1"/>
</dbReference>
<sequence>MDDTQSGANAAGYRVLARKYRPRTFPDLIGQEAMVRTLTNAFASGRIAQGFMLTGVRGVGKTTTARLIARALNYGDRPAIDMPDMGPHCEAILESRHMDVIEMDAASNTGVDNMREIIDSVRYAPVQARYKVYIIDEVHMLSKSAFNALLKTLEEPPPHVKFIFATTEINKVPVTILSRCQRFDLKRLDAALLASHYAGIAVKEGVEAEADALAMIARAAEGSVRDGLSLLDQAIAYGEGRVKAADVASMLGLMDRSRIIDLFETVMAGNAKGAIEEIEAQYQGGGDPATILSDLADYVHWVTRLKVVKEGALADSSRTEAEKTRGAEHAQKCGIAHLTRAWSMLLKGIRETELHSDPLMAAEMVLIRLCHAADLPGGEELAKIVKQAQSSERVVPMSARELLRNNSETPVESQGSLAVKPQVAAPTETRAFSSLKDLIALATEKRDIKLKTDLESLIRPIRVAPGQFELALEPGAHAGLANEIGRKLEAFTSMRWIVMVAKDGGDKPVARQRQEAKDNLFMTAREHPDVQAVLKRFPGAEIIDVKLPDDSLPPPNMSESDEEPR</sequence>
<organism evidence="14 15">
    <name type="scientific">Aestuariivirga litoralis</name>
    <dbReference type="NCBI Taxonomy" id="2650924"/>
    <lineage>
        <taxon>Bacteria</taxon>
        <taxon>Pseudomonadati</taxon>
        <taxon>Pseudomonadota</taxon>
        <taxon>Alphaproteobacteria</taxon>
        <taxon>Hyphomicrobiales</taxon>
        <taxon>Aestuariivirgaceae</taxon>
        <taxon>Aestuariivirga</taxon>
    </lineage>
</organism>
<dbReference type="CDD" id="cd18137">
    <property type="entry name" value="HLD_clamp_pol_III_gamma_tau"/>
    <property type="match status" value="1"/>
</dbReference>
<dbReference type="GO" id="GO:0003887">
    <property type="term" value="F:DNA-directed DNA polymerase activity"/>
    <property type="evidence" value="ECO:0007669"/>
    <property type="project" value="UniProtKB-KW"/>
</dbReference>
<evidence type="ECO:0000256" key="1">
    <source>
        <dbReference type="ARBA" id="ARBA00006360"/>
    </source>
</evidence>
<dbReference type="Proteomes" id="UP000248795">
    <property type="component" value="Unassembled WGS sequence"/>
</dbReference>
<accession>A0A2W2B8B3</accession>
<dbReference type="InterPro" id="IPR012763">
    <property type="entry name" value="DNA_pol_III_sug/sutau_N"/>
</dbReference>
<comment type="subunit">
    <text evidence="11">DNA polymerase III contains a core (composed of alpha, epsilon and theta chains) that associates with a tau subunit. This core dimerizes to form the POLIII' complex. PolIII' associates with the gamma complex (composed of gamma, delta, delta', psi and chi chains) and with the beta chain to form the complete DNA polymerase III complex.</text>
</comment>
<evidence type="ECO:0000256" key="4">
    <source>
        <dbReference type="ARBA" id="ARBA00022705"/>
    </source>
</evidence>
<evidence type="ECO:0000256" key="5">
    <source>
        <dbReference type="ARBA" id="ARBA00022723"/>
    </source>
</evidence>
<dbReference type="EMBL" id="QKVK01000005">
    <property type="protein sequence ID" value="PZF76534.1"/>
    <property type="molecule type" value="Genomic_DNA"/>
</dbReference>
<evidence type="ECO:0000256" key="6">
    <source>
        <dbReference type="ARBA" id="ARBA00022741"/>
    </source>
</evidence>
<keyword evidence="3 11" id="KW-0548">Nucleotidyltransferase</keyword>
<feature type="region of interest" description="Disordered" evidence="12">
    <location>
        <begin position="545"/>
        <end position="565"/>
    </location>
</feature>
<dbReference type="RefSeq" id="WP_111198771.1">
    <property type="nucleotide sequence ID" value="NZ_QKVK01000005.1"/>
</dbReference>
<keyword evidence="9 11" id="KW-0239">DNA-directed DNA polymerase</keyword>
<dbReference type="InterPro" id="IPR050238">
    <property type="entry name" value="DNA_Rep/Repair_Clamp_Loader"/>
</dbReference>
<dbReference type="InterPro" id="IPR003593">
    <property type="entry name" value="AAA+_ATPase"/>
</dbReference>
<keyword evidence="5" id="KW-0479">Metal-binding</keyword>
<evidence type="ECO:0000256" key="9">
    <source>
        <dbReference type="ARBA" id="ARBA00022932"/>
    </source>
</evidence>
<protein>
    <recommendedName>
        <fullName evidence="11">DNA polymerase III subunit gamma/tau</fullName>
        <ecNumber evidence="11">2.7.7.7</ecNumber>
    </recommendedName>
</protein>
<dbReference type="SUPFAM" id="SSF48019">
    <property type="entry name" value="post-AAA+ oligomerization domain-like"/>
    <property type="match status" value="1"/>
</dbReference>
<evidence type="ECO:0000256" key="8">
    <source>
        <dbReference type="ARBA" id="ARBA00022840"/>
    </source>
</evidence>
<dbReference type="GO" id="GO:0003677">
    <property type="term" value="F:DNA binding"/>
    <property type="evidence" value="ECO:0007669"/>
    <property type="project" value="InterPro"/>
</dbReference>
<dbReference type="GO" id="GO:0005524">
    <property type="term" value="F:ATP binding"/>
    <property type="evidence" value="ECO:0007669"/>
    <property type="project" value="UniProtKB-KW"/>
</dbReference>
<dbReference type="PANTHER" id="PTHR11669:SF0">
    <property type="entry name" value="PROTEIN STICHEL-LIKE 2"/>
    <property type="match status" value="1"/>
</dbReference>
<name>A0A2W2B8B3_9HYPH</name>
<evidence type="ECO:0000313" key="14">
    <source>
        <dbReference type="EMBL" id="PZF76534.1"/>
    </source>
</evidence>
<comment type="similarity">
    <text evidence="1 11">Belongs to the DnaX/STICHEL family.</text>
</comment>
<evidence type="ECO:0000256" key="7">
    <source>
        <dbReference type="ARBA" id="ARBA00022833"/>
    </source>
</evidence>
<evidence type="ECO:0000256" key="11">
    <source>
        <dbReference type="RuleBase" id="RU364063"/>
    </source>
</evidence>
<dbReference type="InterPro" id="IPR022107">
    <property type="entry name" value="DNA_pol_III_gamma/tau_C"/>
</dbReference>
<evidence type="ECO:0000313" key="15">
    <source>
        <dbReference type="Proteomes" id="UP000248795"/>
    </source>
</evidence>
<dbReference type="Gene3D" id="1.10.8.60">
    <property type="match status" value="1"/>
</dbReference>
<dbReference type="GO" id="GO:0006261">
    <property type="term" value="P:DNA-templated DNA replication"/>
    <property type="evidence" value="ECO:0007669"/>
    <property type="project" value="TreeGrafter"/>
</dbReference>
<evidence type="ECO:0000256" key="2">
    <source>
        <dbReference type="ARBA" id="ARBA00022679"/>
    </source>
</evidence>
<dbReference type="SUPFAM" id="SSF52540">
    <property type="entry name" value="P-loop containing nucleoside triphosphate hydrolases"/>
    <property type="match status" value="1"/>
</dbReference>
<dbReference type="InterPro" id="IPR027417">
    <property type="entry name" value="P-loop_NTPase"/>
</dbReference>
<evidence type="ECO:0000256" key="12">
    <source>
        <dbReference type="SAM" id="MobiDB-lite"/>
    </source>
</evidence>
<dbReference type="GO" id="GO:0009360">
    <property type="term" value="C:DNA polymerase III complex"/>
    <property type="evidence" value="ECO:0007669"/>
    <property type="project" value="InterPro"/>
</dbReference>
<keyword evidence="6 11" id="KW-0547">Nucleotide-binding</keyword>
<dbReference type="Pfam" id="PF13177">
    <property type="entry name" value="DNA_pol3_delta2"/>
    <property type="match status" value="1"/>
</dbReference>
<dbReference type="Gene3D" id="3.40.50.300">
    <property type="entry name" value="P-loop containing nucleotide triphosphate hydrolases"/>
    <property type="match status" value="1"/>
</dbReference>
<comment type="caution">
    <text evidence="14">The sequence shown here is derived from an EMBL/GenBank/DDBJ whole genome shotgun (WGS) entry which is preliminary data.</text>
</comment>
<evidence type="ECO:0000259" key="13">
    <source>
        <dbReference type="SMART" id="SM00382"/>
    </source>
</evidence>
<dbReference type="Gene3D" id="1.20.272.10">
    <property type="match status" value="1"/>
</dbReference>
<keyword evidence="8 11" id="KW-0067">ATP-binding</keyword>
<comment type="function">
    <text evidence="11">DNA polymerase III is a complex, multichain enzyme responsible for most of the replicative synthesis in bacteria. This DNA polymerase also exhibits 3' to 5' exonuclease activity.</text>
</comment>
<dbReference type="AlphaFoldDB" id="A0A2W2B8B3"/>
<dbReference type="InterPro" id="IPR022754">
    <property type="entry name" value="DNA_pol_III_gamma-3"/>
</dbReference>
<evidence type="ECO:0000256" key="3">
    <source>
        <dbReference type="ARBA" id="ARBA00022695"/>
    </source>
</evidence>
<dbReference type="GO" id="GO:0046872">
    <property type="term" value="F:metal ion binding"/>
    <property type="evidence" value="ECO:0007669"/>
    <property type="project" value="UniProtKB-KW"/>
</dbReference>
<dbReference type="FunFam" id="3.40.50.300:FF:000014">
    <property type="entry name" value="DNA polymerase III subunit gamma/tau"/>
    <property type="match status" value="1"/>
</dbReference>
<dbReference type="Pfam" id="PF22608">
    <property type="entry name" value="DNAX_ATPase_lid"/>
    <property type="match status" value="1"/>
</dbReference>
<dbReference type="NCBIfam" id="NF006585">
    <property type="entry name" value="PRK09111.1"/>
    <property type="match status" value="1"/>
</dbReference>
<dbReference type="NCBIfam" id="TIGR02397">
    <property type="entry name" value="dnaX_nterm"/>
    <property type="match status" value="1"/>
</dbReference>
<evidence type="ECO:0000256" key="10">
    <source>
        <dbReference type="ARBA" id="ARBA00049244"/>
    </source>
</evidence>
<keyword evidence="4 11" id="KW-0235">DNA replication</keyword>
<dbReference type="EC" id="2.7.7.7" evidence="11"/>
<keyword evidence="7" id="KW-0862">Zinc</keyword>
<feature type="domain" description="AAA+ ATPase" evidence="13">
    <location>
        <begin position="47"/>
        <end position="189"/>
    </location>
</feature>
<dbReference type="FunFam" id="1.10.8.60:FF:000013">
    <property type="entry name" value="DNA polymerase III subunit gamma/tau"/>
    <property type="match status" value="1"/>
</dbReference>
<keyword evidence="15" id="KW-1185">Reference proteome</keyword>
<comment type="catalytic activity">
    <reaction evidence="10 11">
        <text>DNA(n) + a 2'-deoxyribonucleoside 5'-triphosphate = DNA(n+1) + diphosphate</text>
        <dbReference type="Rhea" id="RHEA:22508"/>
        <dbReference type="Rhea" id="RHEA-COMP:17339"/>
        <dbReference type="Rhea" id="RHEA-COMP:17340"/>
        <dbReference type="ChEBI" id="CHEBI:33019"/>
        <dbReference type="ChEBI" id="CHEBI:61560"/>
        <dbReference type="ChEBI" id="CHEBI:173112"/>
        <dbReference type="EC" id="2.7.7.7"/>
    </reaction>
</comment>
<keyword evidence="2 11" id="KW-0808">Transferase</keyword>
<dbReference type="SMART" id="SM00382">
    <property type="entry name" value="AAA"/>
    <property type="match status" value="1"/>
</dbReference>
<gene>
    <name evidence="11" type="primary">dnaX</name>
    <name evidence="14" type="ORF">DK847_12060</name>
</gene>
<dbReference type="InterPro" id="IPR045085">
    <property type="entry name" value="HLD_clamp_pol_III_gamma_tau"/>
</dbReference>
<dbReference type="Pfam" id="PF12169">
    <property type="entry name" value="DNA_pol3_gamma3"/>
    <property type="match status" value="1"/>
</dbReference>
<reference evidence="15" key="1">
    <citation type="submission" date="2018-06" db="EMBL/GenBank/DDBJ databases">
        <title>Aestuariibacter litoralis strain KCTC 52945T.</title>
        <authorList>
            <person name="Li X."/>
            <person name="Salam N."/>
            <person name="Li J.-L."/>
            <person name="Chen Y.-M."/>
            <person name="Yang Z.-W."/>
            <person name="Zhang L.-Y."/>
            <person name="Han M.-X."/>
            <person name="Xiao M."/>
            <person name="Li W.-J."/>
        </authorList>
    </citation>
    <scope>NUCLEOTIDE SEQUENCE [LARGE SCALE GENOMIC DNA]</scope>
    <source>
        <strain evidence="15">KCTC 52945</strain>
    </source>
</reference>
<dbReference type="InterPro" id="IPR008921">
    <property type="entry name" value="DNA_pol3_clamp-load_cplx_C"/>
</dbReference>
<dbReference type="Pfam" id="PF12362">
    <property type="entry name" value="DUF3646"/>
    <property type="match status" value="1"/>
</dbReference>